<feature type="domain" description="N-acetyltransferase" evidence="1">
    <location>
        <begin position="19"/>
        <end position="146"/>
    </location>
</feature>
<organism evidence="2 3">
    <name type="scientific">Citroniella saccharovorans</name>
    <dbReference type="NCBI Taxonomy" id="2053367"/>
    <lineage>
        <taxon>Bacteria</taxon>
        <taxon>Bacillati</taxon>
        <taxon>Bacillota</taxon>
        <taxon>Tissierellia</taxon>
        <taxon>Tissierellales</taxon>
        <taxon>Peptoniphilaceae</taxon>
        <taxon>Citroniella</taxon>
    </lineage>
</organism>
<dbReference type="SUPFAM" id="SSF55729">
    <property type="entry name" value="Acyl-CoA N-acyltransferases (Nat)"/>
    <property type="match status" value="1"/>
</dbReference>
<comment type="caution">
    <text evidence="2">The sequence shown here is derived from an EMBL/GenBank/DDBJ whole genome shotgun (WGS) entry which is preliminary data.</text>
</comment>
<evidence type="ECO:0000259" key="1">
    <source>
        <dbReference type="PROSITE" id="PS51186"/>
    </source>
</evidence>
<evidence type="ECO:0000313" key="2">
    <source>
        <dbReference type="EMBL" id="MEB3429308.1"/>
    </source>
</evidence>
<gene>
    <name evidence="2" type="ORF">VLK81_04640</name>
</gene>
<dbReference type="EMBL" id="JAYKOT010000003">
    <property type="protein sequence ID" value="MEB3429308.1"/>
    <property type="molecule type" value="Genomic_DNA"/>
</dbReference>
<proteinExistence type="predicted"/>
<dbReference type="Gene3D" id="3.40.630.30">
    <property type="match status" value="1"/>
</dbReference>
<accession>A0AAW9MP53</accession>
<dbReference type="PANTHER" id="PTHR43415:SF3">
    <property type="entry name" value="GNAT-FAMILY ACETYLTRANSFERASE"/>
    <property type="match status" value="1"/>
</dbReference>
<sequence length="146" mass="17637">MKKRKVSEEISLVPYFDNFEYTLNWYKDFDVCKQVDNIDFVYDIERLKKMYNYLNENGDLYYIEYKNKLVGDICLTNDSEITIVICKEYQNRHIGRKCVYEILKIAKEKSFKSVKANIYTFNEQSQKMFESVGFKKISDELYEIEL</sequence>
<dbReference type="InterPro" id="IPR016181">
    <property type="entry name" value="Acyl_CoA_acyltransferase"/>
</dbReference>
<dbReference type="Proteomes" id="UP001357733">
    <property type="component" value="Unassembled WGS sequence"/>
</dbReference>
<evidence type="ECO:0000313" key="3">
    <source>
        <dbReference type="Proteomes" id="UP001357733"/>
    </source>
</evidence>
<dbReference type="PROSITE" id="PS51186">
    <property type="entry name" value="GNAT"/>
    <property type="match status" value="1"/>
</dbReference>
<protein>
    <submittedName>
        <fullName evidence="2">GNAT family N-acetyltransferase</fullName>
    </submittedName>
</protein>
<reference evidence="2 3" key="1">
    <citation type="submission" date="2024-01" db="EMBL/GenBank/DDBJ databases">
        <title>Complete genome sequence of Citroniella saccharovorans strain M6.X9, isolated from human fecal sample.</title>
        <authorList>
            <person name="Cheng G."/>
            <person name="Westerholm M."/>
            <person name="Schnurer A."/>
        </authorList>
    </citation>
    <scope>NUCLEOTIDE SEQUENCE [LARGE SCALE GENOMIC DNA]</scope>
    <source>
        <strain evidence="2 3">DSM 29873</strain>
    </source>
</reference>
<dbReference type="GO" id="GO:0016747">
    <property type="term" value="F:acyltransferase activity, transferring groups other than amino-acyl groups"/>
    <property type="evidence" value="ECO:0007669"/>
    <property type="project" value="InterPro"/>
</dbReference>
<dbReference type="AlphaFoldDB" id="A0AAW9MP53"/>
<dbReference type="PANTHER" id="PTHR43415">
    <property type="entry name" value="SPERMIDINE N(1)-ACETYLTRANSFERASE"/>
    <property type="match status" value="1"/>
</dbReference>
<dbReference type="InterPro" id="IPR000182">
    <property type="entry name" value="GNAT_dom"/>
</dbReference>
<dbReference type="Pfam" id="PF00583">
    <property type="entry name" value="Acetyltransf_1"/>
    <property type="match status" value="1"/>
</dbReference>
<keyword evidence="3" id="KW-1185">Reference proteome</keyword>
<dbReference type="RefSeq" id="WP_324619505.1">
    <property type="nucleotide sequence ID" value="NZ_JAYKOT010000003.1"/>
</dbReference>
<name>A0AAW9MP53_9FIRM</name>